<keyword evidence="3" id="KW-1185">Reference proteome</keyword>
<proteinExistence type="predicted"/>
<dbReference type="InParanoid" id="G0NYS6"/>
<organism evidence="3">
    <name type="scientific">Caenorhabditis brenneri</name>
    <name type="common">Nematode worm</name>
    <dbReference type="NCBI Taxonomy" id="135651"/>
    <lineage>
        <taxon>Eukaryota</taxon>
        <taxon>Metazoa</taxon>
        <taxon>Ecdysozoa</taxon>
        <taxon>Nematoda</taxon>
        <taxon>Chromadorea</taxon>
        <taxon>Rhabditida</taxon>
        <taxon>Rhabditina</taxon>
        <taxon>Rhabditomorpha</taxon>
        <taxon>Rhabditoidea</taxon>
        <taxon>Rhabditidae</taxon>
        <taxon>Peloderinae</taxon>
        <taxon>Caenorhabditis</taxon>
    </lineage>
</organism>
<evidence type="ECO:0000313" key="2">
    <source>
        <dbReference type="EMBL" id="EGT40202.1"/>
    </source>
</evidence>
<name>G0NYS6_CAEBE</name>
<dbReference type="AlphaFoldDB" id="G0NYS6"/>
<feature type="compositionally biased region" description="Polar residues" evidence="1">
    <location>
        <begin position="46"/>
        <end position="57"/>
    </location>
</feature>
<dbReference type="HOGENOM" id="CLU_2560319_0_0_1"/>
<dbReference type="EMBL" id="GL379984">
    <property type="protein sequence ID" value="EGT40202.1"/>
    <property type="molecule type" value="Genomic_DNA"/>
</dbReference>
<protein>
    <submittedName>
        <fullName evidence="2">Uncharacterized protein</fullName>
    </submittedName>
</protein>
<evidence type="ECO:0000313" key="3">
    <source>
        <dbReference type="Proteomes" id="UP000008068"/>
    </source>
</evidence>
<gene>
    <name evidence="2" type="ORF">CAEBREN_23927</name>
</gene>
<sequence>MNASTTPTPLVDMVLHQKAVAHVRKTSICHDYSRIMFGRGLGKESPNGQTSKKNGMSSPKRRNRNGRISCMKHLRSGMNKFA</sequence>
<feature type="region of interest" description="Disordered" evidence="1">
    <location>
        <begin position="39"/>
        <end position="67"/>
    </location>
</feature>
<evidence type="ECO:0000256" key="1">
    <source>
        <dbReference type="SAM" id="MobiDB-lite"/>
    </source>
</evidence>
<accession>G0NYS6</accession>
<reference evidence="3" key="1">
    <citation type="submission" date="2011-07" db="EMBL/GenBank/DDBJ databases">
        <authorList>
            <consortium name="Caenorhabditis brenneri Sequencing and Analysis Consortium"/>
            <person name="Wilson R.K."/>
        </authorList>
    </citation>
    <scope>NUCLEOTIDE SEQUENCE [LARGE SCALE GENOMIC DNA]</scope>
    <source>
        <strain evidence="3">PB2801</strain>
    </source>
</reference>
<dbReference type="Proteomes" id="UP000008068">
    <property type="component" value="Unassembled WGS sequence"/>
</dbReference>